<protein>
    <submittedName>
        <fullName evidence="2">Uncharacterized protein</fullName>
    </submittedName>
</protein>
<reference evidence="2" key="1">
    <citation type="submission" date="2022-07" db="EMBL/GenBank/DDBJ databases">
        <title>Genome Sequence of Leucocoprinus birnbaumii.</title>
        <authorList>
            <person name="Buettner E."/>
        </authorList>
    </citation>
    <scope>NUCLEOTIDE SEQUENCE</scope>
    <source>
        <strain evidence="2">VT141</strain>
    </source>
</reference>
<name>A0AAD5YV00_9AGAR</name>
<dbReference type="EMBL" id="JANIEX010000490">
    <property type="protein sequence ID" value="KAJ3566404.1"/>
    <property type="molecule type" value="Genomic_DNA"/>
</dbReference>
<dbReference type="AlphaFoldDB" id="A0AAD5YV00"/>
<gene>
    <name evidence="2" type="ORF">NP233_g7026</name>
</gene>
<comment type="caution">
    <text evidence="2">The sequence shown here is derived from an EMBL/GenBank/DDBJ whole genome shotgun (WGS) entry which is preliminary data.</text>
</comment>
<feature type="region of interest" description="Disordered" evidence="1">
    <location>
        <begin position="37"/>
        <end position="80"/>
    </location>
</feature>
<dbReference type="Proteomes" id="UP001213000">
    <property type="component" value="Unassembled WGS sequence"/>
</dbReference>
<sequence length="333" mass="36929">MSEVVPATLSSCSAFPTATSTGFMTGLEQDIDLFMQEESSDLSDNEANHERSAEPVRSSNKDSEPAAGGQALTDDQHNLEDPHTERNVHAAVTRVAHCACLHPYQVTEVNNFMTWSTRPQFGEIFVGMHVVRNDLSMILVTQPHFTIDKALDKTIKSYSMGVLLSEKLCAYKNSSTDVVLTIIKSNGVNTPANLDQDPYALNVVKVAIADALTQARSHIKKMINESVNKDWSIYTLALKVIDGTQCHVSIPLCAHLAVMHDVYCRLGPSSRYWDEIDSCLMLYRAKAKNSSSNMRKILSGMLKKDHKKFGNNAELESIPDHVTPFQQQINDSL</sequence>
<evidence type="ECO:0000256" key="1">
    <source>
        <dbReference type="SAM" id="MobiDB-lite"/>
    </source>
</evidence>
<proteinExistence type="predicted"/>
<evidence type="ECO:0000313" key="2">
    <source>
        <dbReference type="EMBL" id="KAJ3566404.1"/>
    </source>
</evidence>
<accession>A0AAD5YV00</accession>
<evidence type="ECO:0000313" key="3">
    <source>
        <dbReference type="Proteomes" id="UP001213000"/>
    </source>
</evidence>
<keyword evidence="3" id="KW-1185">Reference proteome</keyword>
<organism evidence="2 3">
    <name type="scientific">Leucocoprinus birnbaumii</name>
    <dbReference type="NCBI Taxonomy" id="56174"/>
    <lineage>
        <taxon>Eukaryota</taxon>
        <taxon>Fungi</taxon>
        <taxon>Dikarya</taxon>
        <taxon>Basidiomycota</taxon>
        <taxon>Agaricomycotina</taxon>
        <taxon>Agaricomycetes</taxon>
        <taxon>Agaricomycetidae</taxon>
        <taxon>Agaricales</taxon>
        <taxon>Agaricineae</taxon>
        <taxon>Agaricaceae</taxon>
        <taxon>Leucocoprinus</taxon>
    </lineage>
</organism>
<feature type="compositionally biased region" description="Basic and acidic residues" evidence="1">
    <location>
        <begin position="46"/>
        <end position="64"/>
    </location>
</feature>